<sequence length="128" mass="13853">MPAFANPFQGNVDRKMNKDELIQAVRLDIAGELEAIYLYDAHVQATDNEMAKAVLADIRDEERAHVGELMTLLRNLDPKEADLFASGEGEVKEMLEDLGIADVGPSPVPGESEPSAPEGTVGSMVDED</sequence>
<dbReference type="InterPro" id="IPR009078">
    <property type="entry name" value="Ferritin-like_SF"/>
</dbReference>
<evidence type="ECO:0000256" key="6">
    <source>
        <dbReference type="SAM" id="MobiDB-lite"/>
    </source>
</evidence>
<dbReference type="Proteomes" id="UP000593601">
    <property type="component" value="Chromosome"/>
</dbReference>
<reference evidence="7 8" key="1">
    <citation type="submission" date="2020-10" db="EMBL/GenBank/DDBJ databases">
        <title>Blautia liquoris sp.nov., isolated from the mud in a fermentation cellar used for the production of Chinese strong-flavoured liquor.</title>
        <authorList>
            <person name="Lu L."/>
        </authorList>
    </citation>
    <scope>NUCLEOTIDE SEQUENCE [LARGE SCALE GENOMIC DNA]</scope>
    <source>
        <strain evidence="7 8">LZLJ-3</strain>
    </source>
</reference>
<evidence type="ECO:0000256" key="2">
    <source>
        <dbReference type="ARBA" id="ARBA00022723"/>
    </source>
</evidence>
<name>A0A7M2RFU2_9FIRM</name>
<dbReference type="PANTHER" id="PTHR37165:SF1">
    <property type="entry name" value="TYPE 1 ENCAPSULIN SHELL PROTEIN"/>
    <property type="match status" value="1"/>
</dbReference>
<dbReference type="Pfam" id="PF22277">
    <property type="entry name" value="EncFtn-like"/>
    <property type="match status" value="1"/>
</dbReference>
<keyword evidence="7" id="KW-0830">Ubiquinone</keyword>
<dbReference type="InterPro" id="IPR054581">
    <property type="entry name" value="EncFtn-like"/>
</dbReference>
<dbReference type="InterPro" id="IPR051429">
    <property type="entry name" value="Encapsulin_nc"/>
</dbReference>
<evidence type="ECO:0000256" key="4">
    <source>
        <dbReference type="ARBA" id="ARBA00033738"/>
    </source>
</evidence>
<dbReference type="CDD" id="cd00657">
    <property type="entry name" value="Ferritin_like"/>
    <property type="match status" value="1"/>
</dbReference>
<keyword evidence="5" id="KW-1284">Encapsulin nanocompartment</keyword>
<dbReference type="EMBL" id="CP063304">
    <property type="protein sequence ID" value="QOV19008.1"/>
    <property type="molecule type" value="Genomic_DNA"/>
</dbReference>
<dbReference type="SUPFAM" id="SSF47240">
    <property type="entry name" value="Ferritin-like"/>
    <property type="match status" value="1"/>
</dbReference>
<keyword evidence="3" id="KW-0408">Iron</keyword>
<protein>
    <submittedName>
        <fullName evidence="7">Demethoxyubiquinone hydroxylase family protein</fullName>
    </submittedName>
</protein>
<evidence type="ECO:0000313" key="8">
    <source>
        <dbReference type="Proteomes" id="UP000593601"/>
    </source>
</evidence>
<dbReference type="GO" id="GO:0046872">
    <property type="term" value="F:metal ion binding"/>
    <property type="evidence" value="ECO:0007669"/>
    <property type="project" value="UniProtKB-KW"/>
</dbReference>
<feature type="region of interest" description="Disordered" evidence="6">
    <location>
        <begin position="98"/>
        <end position="128"/>
    </location>
</feature>
<feature type="compositionally biased region" description="Low complexity" evidence="6">
    <location>
        <begin position="103"/>
        <end position="119"/>
    </location>
</feature>
<accession>A0A7M2RFU2</accession>
<keyword evidence="8" id="KW-1185">Reference proteome</keyword>
<evidence type="ECO:0000256" key="1">
    <source>
        <dbReference type="ARBA" id="ARBA00022434"/>
    </source>
</evidence>
<gene>
    <name evidence="7" type="ORF">INP51_13715</name>
</gene>
<keyword evidence="1" id="KW-0409">Iron storage</keyword>
<comment type="subcellular location">
    <subcellularLocation>
        <location evidence="4">Encapsulin nanocompartment</location>
    </subcellularLocation>
</comment>
<proteinExistence type="predicted"/>
<evidence type="ECO:0000256" key="5">
    <source>
        <dbReference type="ARBA" id="ARBA00033787"/>
    </source>
</evidence>
<dbReference type="AlphaFoldDB" id="A0A7M2RFU2"/>
<dbReference type="KEGG" id="bliq:INP51_13715"/>
<organism evidence="7 8">
    <name type="scientific">Blautia liquoris</name>
    <dbReference type="NCBI Taxonomy" id="2779518"/>
    <lineage>
        <taxon>Bacteria</taxon>
        <taxon>Bacillati</taxon>
        <taxon>Bacillota</taxon>
        <taxon>Clostridia</taxon>
        <taxon>Lachnospirales</taxon>
        <taxon>Lachnospiraceae</taxon>
        <taxon>Blautia</taxon>
    </lineage>
</organism>
<dbReference type="RefSeq" id="WP_193735367.1">
    <property type="nucleotide sequence ID" value="NZ_CP063304.1"/>
</dbReference>
<keyword evidence="2" id="KW-0479">Metal-binding</keyword>
<dbReference type="Gene3D" id="6.10.140.1960">
    <property type="match status" value="1"/>
</dbReference>
<evidence type="ECO:0000256" key="3">
    <source>
        <dbReference type="ARBA" id="ARBA00023004"/>
    </source>
</evidence>
<evidence type="ECO:0000313" key="7">
    <source>
        <dbReference type="EMBL" id="QOV19008.1"/>
    </source>
</evidence>
<dbReference type="GO" id="GO:0006879">
    <property type="term" value="P:intracellular iron ion homeostasis"/>
    <property type="evidence" value="ECO:0007669"/>
    <property type="project" value="UniProtKB-KW"/>
</dbReference>
<dbReference type="PANTHER" id="PTHR37165">
    <property type="entry name" value="PEPTIDASE U56 FAMILY"/>
    <property type="match status" value="1"/>
</dbReference>
<dbReference type="GO" id="GO:0140737">
    <property type="term" value="C:encapsulin nanocompartment"/>
    <property type="evidence" value="ECO:0007669"/>
    <property type="project" value="UniProtKB-SubCell"/>
</dbReference>